<dbReference type="InterPro" id="IPR029063">
    <property type="entry name" value="SAM-dependent_MTases_sf"/>
</dbReference>
<reference evidence="4 5" key="1">
    <citation type="submission" date="2018-11" db="EMBL/GenBank/DDBJ databases">
        <title>Genome squencing of methanotrophic bacteria isolated from alkaline groundwater in Korea.</title>
        <authorList>
            <person name="Nguyen L.N."/>
        </authorList>
    </citation>
    <scope>NUCLEOTIDE SEQUENCE [LARGE SCALE GENOMIC DNA]</scope>
    <source>
        <strain evidence="4 5">GW6</strain>
    </source>
</reference>
<dbReference type="GO" id="GO:0032259">
    <property type="term" value="P:methylation"/>
    <property type="evidence" value="ECO:0007669"/>
    <property type="project" value="UniProtKB-KW"/>
</dbReference>
<name>A0A3G8M3Q4_9HYPH</name>
<organism evidence="4 5">
    <name type="scientific">Methylocystis rosea</name>
    <dbReference type="NCBI Taxonomy" id="173366"/>
    <lineage>
        <taxon>Bacteria</taxon>
        <taxon>Pseudomonadati</taxon>
        <taxon>Pseudomonadota</taxon>
        <taxon>Alphaproteobacteria</taxon>
        <taxon>Hyphomicrobiales</taxon>
        <taxon>Methylocystaceae</taxon>
        <taxon>Methylocystis</taxon>
    </lineage>
</organism>
<dbReference type="KEGG" id="mros:EHO51_02810"/>
<dbReference type="Pfam" id="PF05175">
    <property type="entry name" value="MTS"/>
    <property type="match status" value="1"/>
</dbReference>
<dbReference type="GO" id="GO:0008168">
    <property type="term" value="F:methyltransferase activity"/>
    <property type="evidence" value="ECO:0007669"/>
    <property type="project" value="UniProtKB-KW"/>
</dbReference>
<sequence>MTKSGAIFDGFLGGRLRLRQSAAGHRSGTEAELLAAATPEHQQGVILDVGAGSGAVGLMAALRAPRAIVGLVEIDPESCALARENVAENALGARATVYEADVLAAKSRRAAGLIDERAALVLTNPPFHDAGKVRVTPDAAKARAHVASAPLVEWTRACLALLAPGGTFVMIHRADALAECLAAVEGRIGGVSIQPIHTRADAPATRILLAGVKGSKAPLSILKAIVV</sequence>
<protein>
    <submittedName>
        <fullName evidence="4">Methyltransferase</fullName>
    </submittedName>
</protein>
<evidence type="ECO:0000259" key="3">
    <source>
        <dbReference type="Pfam" id="PF05175"/>
    </source>
</evidence>
<gene>
    <name evidence="4" type="ORF">EHO51_02810</name>
</gene>
<evidence type="ECO:0000256" key="2">
    <source>
        <dbReference type="ARBA" id="ARBA00022691"/>
    </source>
</evidence>
<dbReference type="PANTHER" id="PTHR47739:SF1">
    <property type="entry name" value="TRNA1(VAL) (ADENINE(37)-N6)-METHYLTRANSFERASE"/>
    <property type="match status" value="1"/>
</dbReference>
<evidence type="ECO:0000313" key="4">
    <source>
        <dbReference type="EMBL" id="AZG75752.1"/>
    </source>
</evidence>
<dbReference type="Gene3D" id="3.40.50.150">
    <property type="entry name" value="Vaccinia Virus protein VP39"/>
    <property type="match status" value="1"/>
</dbReference>
<proteinExistence type="predicted"/>
<evidence type="ECO:0000313" key="5">
    <source>
        <dbReference type="Proteomes" id="UP000273982"/>
    </source>
</evidence>
<dbReference type="CDD" id="cd02440">
    <property type="entry name" value="AdoMet_MTases"/>
    <property type="match status" value="1"/>
</dbReference>
<evidence type="ECO:0000256" key="1">
    <source>
        <dbReference type="ARBA" id="ARBA00022603"/>
    </source>
</evidence>
<dbReference type="RefSeq" id="WP_124737611.1">
    <property type="nucleotide sequence ID" value="NZ_CP034086.1"/>
</dbReference>
<dbReference type="InterPro" id="IPR007848">
    <property type="entry name" value="Small_mtfrase_dom"/>
</dbReference>
<accession>A0A3G8M3Q4</accession>
<dbReference type="Proteomes" id="UP000273982">
    <property type="component" value="Chromosome"/>
</dbReference>
<dbReference type="EMBL" id="CP034086">
    <property type="protein sequence ID" value="AZG75752.1"/>
    <property type="molecule type" value="Genomic_DNA"/>
</dbReference>
<keyword evidence="4" id="KW-0808">Transferase</keyword>
<dbReference type="PANTHER" id="PTHR47739">
    <property type="entry name" value="TRNA1(VAL) (ADENINE(37)-N6)-METHYLTRANSFERASE"/>
    <property type="match status" value="1"/>
</dbReference>
<dbReference type="InterPro" id="IPR050210">
    <property type="entry name" value="tRNA_Adenine-N(6)_MTase"/>
</dbReference>
<dbReference type="SUPFAM" id="SSF53335">
    <property type="entry name" value="S-adenosyl-L-methionine-dependent methyltransferases"/>
    <property type="match status" value="1"/>
</dbReference>
<keyword evidence="2" id="KW-0949">S-adenosyl-L-methionine</keyword>
<keyword evidence="1 4" id="KW-0489">Methyltransferase</keyword>
<feature type="domain" description="Methyltransferase small" evidence="3">
    <location>
        <begin position="31"/>
        <end position="134"/>
    </location>
</feature>
<dbReference type="AlphaFoldDB" id="A0A3G8M3Q4"/>